<feature type="region of interest" description="Disordered" evidence="1">
    <location>
        <begin position="115"/>
        <end position="141"/>
    </location>
</feature>
<feature type="compositionally biased region" description="Basic and acidic residues" evidence="1">
    <location>
        <begin position="283"/>
        <end position="292"/>
    </location>
</feature>
<feature type="compositionally biased region" description="Basic residues" evidence="1">
    <location>
        <begin position="191"/>
        <end position="200"/>
    </location>
</feature>
<evidence type="ECO:0000313" key="3">
    <source>
        <dbReference type="Proteomes" id="UP000324800"/>
    </source>
</evidence>
<dbReference type="AlphaFoldDB" id="A0A5J4X4P0"/>
<feature type="region of interest" description="Disordered" evidence="1">
    <location>
        <begin position="403"/>
        <end position="526"/>
    </location>
</feature>
<name>A0A5J4X4P0_9EUKA</name>
<feature type="region of interest" description="Disordered" evidence="1">
    <location>
        <begin position="629"/>
        <end position="677"/>
    </location>
</feature>
<feature type="compositionally biased region" description="Acidic residues" evidence="1">
    <location>
        <begin position="357"/>
        <end position="368"/>
    </location>
</feature>
<feature type="compositionally biased region" description="Basic and acidic residues" evidence="1">
    <location>
        <begin position="248"/>
        <end position="266"/>
    </location>
</feature>
<feature type="compositionally biased region" description="Low complexity" evidence="1">
    <location>
        <begin position="488"/>
        <end position="507"/>
    </location>
</feature>
<dbReference type="Proteomes" id="UP000324800">
    <property type="component" value="Unassembled WGS sequence"/>
</dbReference>
<organism evidence="2 3">
    <name type="scientific">Streblomastix strix</name>
    <dbReference type="NCBI Taxonomy" id="222440"/>
    <lineage>
        <taxon>Eukaryota</taxon>
        <taxon>Metamonada</taxon>
        <taxon>Preaxostyla</taxon>
        <taxon>Oxymonadida</taxon>
        <taxon>Streblomastigidae</taxon>
        <taxon>Streblomastix</taxon>
    </lineage>
</organism>
<feature type="compositionally biased region" description="Polar residues" evidence="1">
    <location>
        <begin position="430"/>
        <end position="452"/>
    </location>
</feature>
<dbReference type="EMBL" id="SNRW01000274">
    <property type="protein sequence ID" value="KAA6402191.1"/>
    <property type="molecule type" value="Genomic_DNA"/>
</dbReference>
<feature type="compositionally biased region" description="Basic and acidic residues" evidence="1">
    <location>
        <begin position="403"/>
        <end position="417"/>
    </location>
</feature>
<feature type="compositionally biased region" description="Basic and acidic residues" evidence="1">
    <location>
        <begin position="303"/>
        <end position="312"/>
    </location>
</feature>
<protein>
    <submittedName>
        <fullName evidence="2">Uncharacterized protein</fullName>
    </submittedName>
</protein>
<feature type="compositionally biased region" description="Basic and acidic residues" evidence="1">
    <location>
        <begin position="654"/>
        <end position="677"/>
    </location>
</feature>
<reference evidence="2 3" key="1">
    <citation type="submission" date="2019-03" db="EMBL/GenBank/DDBJ databases">
        <title>Single cell metagenomics reveals metabolic interactions within the superorganism composed of flagellate Streblomastix strix and complex community of Bacteroidetes bacteria on its surface.</title>
        <authorList>
            <person name="Treitli S.C."/>
            <person name="Kolisko M."/>
            <person name="Husnik F."/>
            <person name="Keeling P."/>
            <person name="Hampl V."/>
        </authorList>
    </citation>
    <scope>NUCLEOTIDE SEQUENCE [LARGE SCALE GENOMIC DNA]</scope>
    <source>
        <strain evidence="2">ST1C</strain>
    </source>
</reference>
<comment type="caution">
    <text evidence="2">The sequence shown here is derived from an EMBL/GenBank/DDBJ whole genome shotgun (WGS) entry which is preliminary data.</text>
</comment>
<feature type="compositionally biased region" description="Polar residues" evidence="1">
    <location>
        <begin position="202"/>
        <end position="219"/>
    </location>
</feature>
<sequence>MNDLGSKLGEKSAQTEQIAQLLEKTQTEKSSVEKNMRQQYASREKAIEGVKMHLIRLQAYIEDPQNNAIDDNAIEQMRQVLAADTPAALAALAVEDNQALFPYSIGDLNILNQKKEKKQQNGDQDNEDRNYTEEDEDDEDEDIQWDYNKQKQSNSNIQSVSDMDRYSIIDKEDDTIEQEAATASDGQQLKQGKKKGRKGLNTKLSSYPSQVSRQDSQLIIQVPKKRKKQNKQSPNDVQNAILDQTPRQQKDKEKDKNIIKNKDKQKSAQLTYIVPPTPQKQTSKKDFKDNQKQKATSPILGQQRDKQKDKQKVSKLKQKNKKDGESNEDKLSNQIISISPSTAQLDNQDQEQQNTEQEQEQEQDDNEQQEQQQQQEEQKDESKMTITEIWLKRKKDLEDWNQEMEKKKKEREIEVKETPVLTGKKKLKHLQSNLTISTSKGNLLKRQQSSLFKSKFKDGQTPNSLSSFRQGQQFSTSKKQESKDQFDDNNSNSNQYSPQKLEQQKQQQYDRDFDEEEDYDNKGIQQWKGEEVTGLGSDLLDGILSQGTGAGIFGTKLRNSQSAQTQGIGDRKLIGSVALPGSDEYIQQQLKLQYLDQNQQSIQFGGSQQELLGKKIDINEELLKQRLNNEKRDSLSEEIKEEEKIKQAPPMSRSEQRAAERRARIAEQGKKENVKEK</sequence>
<feature type="compositionally biased region" description="Low complexity" evidence="1">
    <location>
        <begin position="344"/>
        <end position="356"/>
    </location>
</feature>
<evidence type="ECO:0000313" key="2">
    <source>
        <dbReference type="EMBL" id="KAA6402191.1"/>
    </source>
</evidence>
<feature type="compositionally biased region" description="Polar residues" evidence="1">
    <location>
        <begin position="231"/>
        <end position="247"/>
    </location>
</feature>
<proteinExistence type="predicted"/>
<feature type="compositionally biased region" description="Basic and acidic residues" evidence="1">
    <location>
        <begin position="629"/>
        <end position="646"/>
    </location>
</feature>
<feature type="compositionally biased region" description="Basic and acidic residues" evidence="1">
    <location>
        <begin position="321"/>
        <end position="331"/>
    </location>
</feature>
<feature type="compositionally biased region" description="Polar residues" evidence="1">
    <location>
        <begin position="332"/>
        <end position="343"/>
    </location>
</feature>
<accession>A0A5J4X4P0</accession>
<feature type="non-terminal residue" evidence="2">
    <location>
        <position position="677"/>
    </location>
</feature>
<feature type="compositionally biased region" description="Polar residues" evidence="1">
    <location>
        <begin position="460"/>
        <end position="477"/>
    </location>
</feature>
<evidence type="ECO:0000256" key="1">
    <source>
        <dbReference type="SAM" id="MobiDB-lite"/>
    </source>
</evidence>
<feature type="region of interest" description="Disordered" evidence="1">
    <location>
        <begin position="177"/>
        <end position="385"/>
    </location>
</feature>
<gene>
    <name evidence="2" type="ORF">EZS28_002286</name>
</gene>